<keyword evidence="3" id="KW-1185">Reference proteome</keyword>
<reference evidence="2 3" key="1">
    <citation type="submission" date="2024-03" db="EMBL/GenBank/DDBJ databases">
        <authorList>
            <person name="Gkanogiannis A."/>
            <person name="Becerra Lopez-Lavalle L."/>
        </authorList>
    </citation>
    <scope>NUCLEOTIDE SEQUENCE [LARGE SCALE GENOMIC DNA]</scope>
</reference>
<dbReference type="Proteomes" id="UP001642487">
    <property type="component" value="Chromosome 10"/>
</dbReference>
<protein>
    <recommendedName>
        <fullName evidence="4">FAS1 domain-containing protein</fullName>
    </recommendedName>
</protein>
<evidence type="ECO:0000256" key="1">
    <source>
        <dbReference type="SAM" id="SignalP"/>
    </source>
</evidence>
<keyword evidence="1" id="KW-0732">Signal</keyword>
<name>A0ABP0XW74_9ROSI</name>
<dbReference type="EMBL" id="OZ021744">
    <property type="protein sequence ID" value="CAK9311740.1"/>
    <property type="molecule type" value="Genomic_DNA"/>
</dbReference>
<accession>A0ABP0XW74</accession>
<sequence length="171" mass="18874">MGIIIPRTFVLISLLFLIGVSSAVPIVSSQTSNHTSLQAAIEDMKAKSFYGFAILLQMLNITTQLTLKEITFFIPQDPQLSNISIAVDHLEAFILSHLIVMPLQFNDLIRFPTGSIVPSGYHNRMIRIHNHGRGHFVVNNAVVNVPNVCSSSEGIKCHGVNKVIDYGRASY</sequence>
<dbReference type="SUPFAM" id="SSF82153">
    <property type="entry name" value="FAS1 domain"/>
    <property type="match status" value="1"/>
</dbReference>
<feature type="signal peptide" evidence="1">
    <location>
        <begin position="1"/>
        <end position="23"/>
    </location>
</feature>
<organism evidence="2 3">
    <name type="scientific">Citrullus colocynthis</name>
    <name type="common">colocynth</name>
    <dbReference type="NCBI Taxonomy" id="252529"/>
    <lineage>
        <taxon>Eukaryota</taxon>
        <taxon>Viridiplantae</taxon>
        <taxon>Streptophyta</taxon>
        <taxon>Embryophyta</taxon>
        <taxon>Tracheophyta</taxon>
        <taxon>Spermatophyta</taxon>
        <taxon>Magnoliopsida</taxon>
        <taxon>eudicotyledons</taxon>
        <taxon>Gunneridae</taxon>
        <taxon>Pentapetalae</taxon>
        <taxon>rosids</taxon>
        <taxon>fabids</taxon>
        <taxon>Cucurbitales</taxon>
        <taxon>Cucurbitaceae</taxon>
        <taxon>Benincaseae</taxon>
        <taxon>Citrullus</taxon>
    </lineage>
</organism>
<proteinExistence type="predicted"/>
<dbReference type="InterPro" id="IPR053339">
    <property type="entry name" value="FAS1_domain_protein"/>
</dbReference>
<dbReference type="PANTHER" id="PTHR36069">
    <property type="entry name" value="EXPRESSED PROTEIN-RELATED"/>
    <property type="match status" value="1"/>
</dbReference>
<evidence type="ECO:0000313" key="2">
    <source>
        <dbReference type="EMBL" id="CAK9311740.1"/>
    </source>
</evidence>
<dbReference type="PANTHER" id="PTHR36069:SF3">
    <property type="entry name" value="FAS1 DOMAIN-CONTAINING PROTEIN"/>
    <property type="match status" value="1"/>
</dbReference>
<evidence type="ECO:0000313" key="3">
    <source>
        <dbReference type="Proteomes" id="UP001642487"/>
    </source>
</evidence>
<feature type="chain" id="PRO_5046925090" description="FAS1 domain-containing protein" evidence="1">
    <location>
        <begin position="24"/>
        <end position="171"/>
    </location>
</feature>
<gene>
    <name evidence="2" type="ORF">CITCOLO1_LOCUS3405</name>
</gene>
<dbReference type="InterPro" id="IPR036378">
    <property type="entry name" value="FAS1_dom_sf"/>
</dbReference>
<feature type="non-terminal residue" evidence="2">
    <location>
        <position position="171"/>
    </location>
</feature>
<evidence type="ECO:0008006" key="4">
    <source>
        <dbReference type="Google" id="ProtNLM"/>
    </source>
</evidence>